<protein>
    <submittedName>
        <fullName evidence="1">Uncharacterized protein</fullName>
    </submittedName>
</protein>
<evidence type="ECO:0000313" key="1">
    <source>
        <dbReference type="EMBL" id="SVC46074.1"/>
    </source>
</evidence>
<proteinExistence type="predicted"/>
<organism evidence="1">
    <name type="scientific">marine metagenome</name>
    <dbReference type="NCBI Taxonomy" id="408172"/>
    <lineage>
        <taxon>unclassified sequences</taxon>
        <taxon>metagenomes</taxon>
        <taxon>ecological metagenomes</taxon>
    </lineage>
</organism>
<name>A0A382MAV8_9ZZZZ</name>
<dbReference type="EMBL" id="UINC01092468">
    <property type="protein sequence ID" value="SVC46074.1"/>
    <property type="molecule type" value="Genomic_DNA"/>
</dbReference>
<accession>A0A382MAV8</accession>
<gene>
    <name evidence="1" type="ORF">METZ01_LOCUS298928</name>
</gene>
<reference evidence="1" key="1">
    <citation type="submission" date="2018-05" db="EMBL/GenBank/DDBJ databases">
        <authorList>
            <person name="Lanie J.A."/>
            <person name="Ng W.-L."/>
            <person name="Kazmierczak K.M."/>
            <person name="Andrzejewski T.M."/>
            <person name="Davidsen T.M."/>
            <person name="Wayne K.J."/>
            <person name="Tettelin H."/>
            <person name="Glass J.I."/>
            <person name="Rusch D."/>
            <person name="Podicherti R."/>
            <person name="Tsui H.-C.T."/>
            <person name="Winkler M.E."/>
        </authorList>
    </citation>
    <scope>NUCLEOTIDE SEQUENCE</scope>
</reference>
<dbReference type="AlphaFoldDB" id="A0A382MAV8"/>
<sequence length="32" mass="3859">MEYGQPQWTDKKVSRIVQGTIMLHENHIEQDF</sequence>
<feature type="non-terminal residue" evidence="1">
    <location>
        <position position="32"/>
    </location>
</feature>